<feature type="compositionally biased region" description="Basic residues" evidence="4">
    <location>
        <begin position="567"/>
        <end position="583"/>
    </location>
</feature>
<accession>A0A8J5XJB0</accession>
<feature type="compositionally biased region" description="Low complexity" evidence="4">
    <location>
        <begin position="14"/>
        <end position="27"/>
    </location>
</feature>
<dbReference type="GO" id="GO:0007015">
    <property type="term" value="P:actin filament organization"/>
    <property type="evidence" value="ECO:0007669"/>
    <property type="project" value="TreeGrafter"/>
</dbReference>
<dbReference type="PANTHER" id="PTHR10901:SF6">
    <property type="entry name" value="TROPOMODULIN, ISOFORM N"/>
    <property type="match status" value="1"/>
</dbReference>
<keyword evidence="2" id="KW-0963">Cytoplasm</keyword>
<comment type="subcellular location">
    <subcellularLocation>
        <location evidence="1">Cytoplasm</location>
        <location evidence="1">Cytoskeleton</location>
    </subcellularLocation>
</comment>
<gene>
    <name evidence="5" type="ORF">KFE25_002679</name>
</gene>
<dbReference type="OMA" id="NQRSTHT"/>
<evidence type="ECO:0000313" key="5">
    <source>
        <dbReference type="EMBL" id="KAG8465372.1"/>
    </source>
</evidence>
<dbReference type="GO" id="GO:0005523">
    <property type="term" value="F:tropomyosin binding"/>
    <property type="evidence" value="ECO:0007669"/>
    <property type="project" value="InterPro"/>
</dbReference>
<comment type="caution">
    <text evidence="5">The sequence shown here is derived from an EMBL/GenBank/DDBJ whole genome shotgun (WGS) entry which is preliminary data.</text>
</comment>
<dbReference type="Gene3D" id="3.80.10.10">
    <property type="entry name" value="Ribonuclease Inhibitor"/>
    <property type="match status" value="2"/>
</dbReference>
<name>A0A8J5XJB0_DIALT</name>
<organism evidence="5 6">
    <name type="scientific">Diacronema lutheri</name>
    <name type="common">Unicellular marine alga</name>
    <name type="synonym">Monochrysis lutheri</name>
    <dbReference type="NCBI Taxonomy" id="2081491"/>
    <lineage>
        <taxon>Eukaryota</taxon>
        <taxon>Haptista</taxon>
        <taxon>Haptophyta</taxon>
        <taxon>Pavlovophyceae</taxon>
        <taxon>Pavlovales</taxon>
        <taxon>Pavlovaceae</taxon>
        <taxon>Diacronema</taxon>
    </lineage>
</organism>
<dbReference type="InterPro" id="IPR004934">
    <property type="entry name" value="TMOD"/>
</dbReference>
<dbReference type="InterPro" id="IPR032675">
    <property type="entry name" value="LRR_dom_sf"/>
</dbReference>
<evidence type="ECO:0000256" key="4">
    <source>
        <dbReference type="SAM" id="MobiDB-lite"/>
    </source>
</evidence>
<dbReference type="OrthoDB" id="427001at2759"/>
<dbReference type="Proteomes" id="UP000751190">
    <property type="component" value="Unassembled WGS sequence"/>
</dbReference>
<keyword evidence="6" id="KW-1185">Reference proteome</keyword>
<reference evidence="5" key="1">
    <citation type="submission" date="2021-05" db="EMBL/GenBank/DDBJ databases">
        <title>The genome of the haptophyte Pavlova lutheri (Diacronema luteri, Pavlovales) - a model for lipid biosynthesis in eukaryotic algae.</title>
        <authorList>
            <person name="Hulatt C.J."/>
            <person name="Posewitz M.C."/>
        </authorList>
    </citation>
    <scope>NUCLEOTIDE SEQUENCE</scope>
    <source>
        <strain evidence="5">NIVA-4/92</strain>
    </source>
</reference>
<dbReference type="AlphaFoldDB" id="A0A8J5XJB0"/>
<dbReference type="GO" id="GO:0005856">
    <property type="term" value="C:cytoskeleton"/>
    <property type="evidence" value="ECO:0007669"/>
    <property type="project" value="UniProtKB-SubCell"/>
</dbReference>
<evidence type="ECO:0000256" key="1">
    <source>
        <dbReference type="ARBA" id="ARBA00004245"/>
    </source>
</evidence>
<feature type="region of interest" description="Disordered" evidence="4">
    <location>
        <begin position="537"/>
        <end position="631"/>
    </location>
</feature>
<dbReference type="SUPFAM" id="SSF52047">
    <property type="entry name" value="RNI-like"/>
    <property type="match status" value="2"/>
</dbReference>
<protein>
    <submittedName>
        <fullName evidence="5">Uncharacterized protein</fullName>
    </submittedName>
</protein>
<evidence type="ECO:0000256" key="2">
    <source>
        <dbReference type="ARBA" id="ARBA00022490"/>
    </source>
</evidence>
<feature type="compositionally biased region" description="Basic and acidic residues" evidence="4">
    <location>
        <begin position="54"/>
        <end position="64"/>
    </location>
</feature>
<dbReference type="PANTHER" id="PTHR10901">
    <property type="entry name" value="TROPOMODULIN"/>
    <property type="match status" value="1"/>
</dbReference>
<evidence type="ECO:0000256" key="3">
    <source>
        <dbReference type="ARBA" id="ARBA00023212"/>
    </source>
</evidence>
<keyword evidence="3" id="KW-0206">Cytoskeleton</keyword>
<dbReference type="GO" id="GO:0051694">
    <property type="term" value="P:pointed-end actin filament capping"/>
    <property type="evidence" value="ECO:0007669"/>
    <property type="project" value="InterPro"/>
</dbReference>
<feature type="region of interest" description="Disordered" evidence="4">
    <location>
        <begin position="1"/>
        <end position="76"/>
    </location>
</feature>
<proteinExistence type="predicted"/>
<evidence type="ECO:0000313" key="6">
    <source>
        <dbReference type="Proteomes" id="UP000751190"/>
    </source>
</evidence>
<dbReference type="EMBL" id="JAGTXO010000010">
    <property type="protein sequence ID" value="KAG8465372.1"/>
    <property type="molecule type" value="Genomic_DNA"/>
</dbReference>
<sequence length="697" mass="72449">MRRANSFQLRASAEKASPPSSASTTYALQTSDLSAQPPAEGTHLTRTLSAPRARPRERAPRHDALPAGAALGPNDDHTPGEWLRVIAARISASDPTLRRLRLSAHVELGTLSRAQQLAWIGGLSASRHLIELELDKLRLDDASARALANLITPTGAAPRAPPLERLSAERNIFSDAGALAFCAALATNAQLRELSIADQLRPYAQATVRAFCEMLDGQPEGARANLTLRRLSLGSIIDPANTLRQRLSKLIMRNVERARAERASATAAGTASCGADVDGADGIDGAGAQLAAAERTHVAPPVYWLGMAARIASSLPPLAGRGAPAHAATGAHVPPANEPADCLPLSFDFAFATASAVSRAALLGALATNVTISRAELAGVRLTDADVVVLADALRTNSTLTALNLESNEIAMGPDATAALARTLRENRTLVEVRLAQQRGRGWTAAAEEALAAALEKNHTLVKLTLASTNSARAREQLSRCSMRNARARRLGRVADSAPALRAPRREACAGADATAAVAGAPASAPVDELRAHDARACAPSDGEPRQRGGARGAQPASDDGVAVHTPGRRVRVRHASPSRRRFGVSTHAAERACAESDATVGDARAAPVTPRGDGGGDRLPRPTPPLPSAPGTTCGAPAAVDALVADLSRVELAQSTPLYASSKRRGFALAVKRLSVEAAGASDASACDRTLFTSTV</sequence>